<feature type="non-terminal residue" evidence="3">
    <location>
        <position position="106"/>
    </location>
</feature>
<gene>
    <name evidence="3" type="ORF">HAX54_027280</name>
</gene>
<proteinExistence type="predicted"/>
<comment type="caution">
    <text evidence="3">The sequence shown here is derived from an EMBL/GenBank/DDBJ whole genome shotgun (WGS) entry which is preliminary data.</text>
</comment>
<organism evidence="3 4">
    <name type="scientific">Datura stramonium</name>
    <name type="common">Jimsonweed</name>
    <name type="synonym">Common thornapple</name>
    <dbReference type="NCBI Taxonomy" id="4076"/>
    <lineage>
        <taxon>Eukaryota</taxon>
        <taxon>Viridiplantae</taxon>
        <taxon>Streptophyta</taxon>
        <taxon>Embryophyta</taxon>
        <taxon>Tracheophyta</taxon>
        <taxon>Spermatophyta</taxon>
        <taxon>Magnoliopsida</taxon>
        <taxon>eudicotyledons</taxon>
        <taxon>Gunneridae</taxon>
        <taxon>Pentapetalae</taxon>
        <taxon>asterids</taxon>
        <taxon>lamiids</taxon>
        <taxon>Solanales</taxon>
        <taxon>Solanaceae</taxon>
        <taxon>Solanoideae</taxon>
        <taxon>Datureae</taxon>
        <taxon>Datura</taxon>
    </lineage>
</organism>
<dbReference type="PANTHER" id="PTHR33142">
    <property type="entry name" value="CYCLIN-DEPENDENT PROTEIN KINASE INHIBITOR SMR13"/>
    <property type="match status" value="1"/>
</dbReference>
<name>A0ABS8V3S2_DATST</name>
<keyword evidence="2" id="KW-0131">Cell cycle</keyword>
<accession>A0ABS8V3S2</accession>
<evidence type="ECO:0000313" key="3">
    <source>
        <dbReference type="EMBL" id="MCD9641211.1"/>
    </source>
</evidence>
<dbReference type="EMBL" id="JACEIK010003302">
    <property type="protein sequence ID" value="MCD9641211.1"/>
    <property type="molecule type" value="Genomic_DNA"/>
</dbReference>
<dbReference type="InterPro" id="IPR040389">
    <property type="entry name" value="SMR"/>
</dbReference>
<keyword evidence="4" id="KW-1185">Reference proteome</keyword>
<evidence type="ECO:0000256" key="1">
    <source>
        <dbReference type="ARBA" id="ARBA00023013"/>
    </source>
</evidence>
<protein>
    <submittedName>
        <fullName evidence="3">Uncharacterized protein</fullName>
    </submittedName>
</protein>
<evidence type="ECO:0000256" key="2">
    <source>
        <dbReference type="ARBA" id="ARBA00023306"/>
    </source>
</evidence>
<dbReference type="Proteomes" id="UP000823775">
    <property type="component" value="Unassembled WGS sequence"/>
</dbReference>
<keyword evidence="1" id="KW-0649">Protein kinase inhibitor</keyword>
<reference evidence="3 4" key="1">
    <citation type="journal article" date="2021" name="BMC Genomics">
        <title>Datura genome reveals duplications of psychoactive alkaloid biosynthetic genes and high mutation rate following tissue culture.</title>
        <authorList>
            <person name="Rajewski A."/>
            <person name="Carter-House D."/>
            <person name="Stajich J."/>
            <person name="Litt A."/>
        </authorList>
    </citation>
    <scope>NUCLEOTIDE SEQUENCE [LARGE SCALE GENOMIC DNA]</scope>
    <source>
        <strain evidence="3">AR-01</strain>
    </source>
</reference>
<evidence type="ECO:0000313" key="4">
    <source>
        <dbReference type="Proteomes" id="UP000823775"/>
    </source>
</evidence>
<sequence>MSDPQILNQNFAEGGHNDSEVLGTNILVLNSSTTSTSRHNIDEDLCRTPTCRENKIPTAGSCPPPAPKKPRKLLLCKRKFPRFEFFEVSGNEELEKFFVSCTEISR</sequence>
<dbReference type="PANTHER" id="PTHR33142:SF89">
    <property type="entry name" value="CYCLIN-DEPENDENT PROTEIN KINASE INHIBITOR SMR2"/>
    <property type="match status" value="1"/>
</dbReference>